<accession>A0A2A4I3T3</accession>
<dbReference type="Gene3D" id="1.25.40.10">
    <property type="entry name" value="Tetratricopeptide repeat domain"/>
    <property type="match status" value="1"/>
</dbReference>
<dbReference type="Pfam" id="PF13174">
    <property type="entry name" value="TPR_6"/>
    <property type="match status" value="1"/>
</dbReference>
<comment type="caution">
    <text evidence="3">The sequence shown here is derived from an EMBL/GenBank/DDBJ whole genome shotgun (WGS) entry which is preliminary data.</text>
</comment>
<dbReference type="RefSeq" id="WP_096610671.1">
    <property type="nucleotide sequence ID" value="NZ_NWVD01000001.1"/>
</dbReference>
<evidence type="ECO:0000313" key="3">
    <source>
        <dbReference type="EMBL" id="PCG10859.1"/>
    </source>
</evidence>
<gene>
    <name evidence="3" type="ORF">COA17_00840</name>
</gene>
<sequence length="304" mass="31923">MNRFLIGAGTAAMLATGAAVPAGAQQGAPLEGRVGRLESEMRAVQRKVFPNGAAQMVEPQIAPSTPAPSPVGVPASSAVADLSSRVTSLEQQMASMTGQIELTQHKLRMLEEQFTAYRTATDAKLAAGAAPASPVPAADVAATGDVRVPTAPRPAPTPTPTPAAAVAGVEKPDTGDAAEDAYLYGYRLWAAKKYPEAQAQLKKMVADFPKSRRASFAQNLLGRAYLDDGKPSLASIAFYDNYKKYPDGERAPDSLFYLGSALMKLNKPADACKVYGELTDVYGDKISAGMKADVAKARTTAKCK</sequence>
<feature type="signal peptide" evidence="2">
    <location>
        <begin position="1"/>
        <end position="24"/>
    </location>
</feature>
<dbReference type="AlphaFoldDB" id="A0A2A4I3T3"/>
<keyword evidence="4" id="KW-1185">Reference proteome</keyword>
<dbReference type="InterPro" id="IPR019734">
    <property type="entry name" value="TPR_rpt"/>
</dbReference>
<name>A0A2A4I3T3_9SPHN</name>
<dbReference type="SUPFAM" id="SSF48452">
    <property type="entry name" value="TPR-like"/>
    <property type="match status" value="1"/>
</dbReference>
<dbReference type="InterPro" id="IPR011990">
    <property type="entry name" value="TPR-like_helical_dom_sf"/>
</dbReference>
<evidence type="ECO:0000256" key="2">
    <source>
        <dbReference type="SAM" id="SignalP"/>
    </source>
</evidence>
<dbReference type="EMBL" id="NWVD01000001">
    <property type="protein sequence ID" value="PCG10859.1"/>
    <property type="molecule type" value="Genomic_DNA"/>
</dbReference>
<reference evidence="3 4" key="1">
    <citation type="submission" date="2017-09" db="EMBL/GenBank/DDBJ databases">
        <title>Sphingomonas ginsenosidimutans KACC 14949, whole genome shotgun sequence.</title>
        <authorList>
            <person name="Feng G."/>
            <person name="Zhu H."/>
        </authorList>
    </citation>
    <scope>NUCLEOTIDE SEQUENCE [LARGE SCALE GENOMIC DNA]</scope>
    <source>
        <strain evidence="3 4">KACC 14949</strain>
    </source>
</reference>
<organism evidence="3 4">
    <name type="scientific">Sphingomonas ginsenosidimutans</name>
    <dbReference type="NCBI Taxonomy" id="862134"/>
    <lineage>
        <taxon>Bacteria</taxon>
        <taxon>Pseudomonadati</taxon>
        <taxon>Pseudomonadota</taxon>
        <taxon>Alphaproteobacteria</taxon>
        <taxon>Sphingomonadales</taxon>
        <taxon>Sphingomonadaceae</taxon>
        <taxon>Sphingomonas</taxon>
    </lineage>
</organism>
<protein>
    <submittedName>
        <fullName evidence="3">Uncharacterized protein</fullName>
    </submittedName>
</protein>
<feature type="coiled-coil region" evidence="1">
    <location>
        <begin position="79"/>
        <end position="113"/>
    </location>
</feature>
<proteinExistence type="predicted"/>
<keyword evidence="2" id="KW-0732">Signal</keyword>
<evidence type="ECO:0000256" key="1">
    <source>
        <dbReference type="SAM" id="Coils"/>
    </source>
</evidence>
<keyword evidence="1" id="KW-0175">Coiled coil</keyword>
<feature type="chain" id="PRO_5012720391" evidence="2">
    <location>
        <begin position="25"/>
        <end position="304"/>
    </location>
</feature>
<evidence type="ECO:0000313" key="4">
    <source>
        <dbReference type="Proteomes" id="UP000218784"/>
    </source>
</evidence>
<dbReference type="Proteomes" id="UP000218784">
    <property type="component" value="Unassembled WGS sequence"/>
</dbReference>